<evidence type="ECO:0000256" key="1">
    <source>
        <dbReference type="SAM" id="MobiDB-lite"/>
    </source>
</evidence>
<protein>
    <recommendedName>
        <fullName evidence="4">TnpV protein</fullName>
    </recommendedName>
</protein>
<dbReference type="Proteomes" id="UP000232453">
    <property type="component" value="Unassembled WGS sequence"/>
</dbReference>
<evidence type="ECO:0000313" key="3">
    <source>
        <dbReference type="Proteomes" id="UP000232453"/>
    </source>
</evidence>
<sequence length="138" mass="15713">MADYGAMAQEHWARWLPTRYSSIPNPELFFRELGEEVEKEIDSLALELEGADPHQESYLDRVGRMRGARQRAEQIVLQERVRLDPEPGADPDEEPTAPPATEPGLALPLVVGPEDPEYQQILEEEQRAQETLRRGSDH</sequence>
<evidence type="ECO:0000313" key="2">
    <source>
        <dbReference type="EMBL" id="PKB41231.1"/>
    </source>
</evidence>
<accession>A0AA44UUV7</accession>
<gene>
    <name evidence="2" type="ORF">ATL51_0193</name>
</gene>
<comment type="caution">
    <text evidence="2">The sequence shown here is derived from an EMBL/GenBank/DDBJ whole genome shotgun (WGS) entry which is preliminary data.</text>
</comment>
<dbReference type="RefSeq" id="WP_100877295.1">
    <property type="nucleotide sequence ID" value="NZ_JBEPFP010000014.1"/>
</dbReference>
<dbReference type="EMBL" id="PHUJ01000002">
    <property type="protein sequence ID" value="PKB41231.1"/>
    <property type="molecule type" value="Genomic_DNA"/>
</dbReference>
<proteinExistence type="predicted"/>
<organism evidence="2 3">
    <name type="scientific">Pseudonocardia alni</name>
    <name type="common">Amycolata alni</name>
    <dbReference type="NCBI Taxonomy" id="33907"/>
    <lineage>
        <taxon>Bacteria</taxon>
        <taxon>Bacillati</taxon>
        <taxon>Actinomycetota</taxon>
        <taxon>Actinomycetes</taxon>
        <taxon>Pseudonocardiales</taxon>
        <taxon>Pseudonocardiaceae</taxon>
        <taxon>Pseudonocardia</taxon>
    </lineage>
</organism>
<reference evidence="2 3" key="1">
    <citation type="submission" date="2017-11" db="EMBL/GenBank/DDBJ databases">
        <title>Sequencing the genomes of 1000 actinobacteria strains.</title>
        <authorList>
            <person name="Klenk H.-P."/>
        </authorList>
    </citation>
    <scope>NUCLEOTIDE SEQUENCE [LARGE SCALE GENOMIC DNA]</scope>
    <source>
        <strain evidence="2 3">DSM 44104</strain>
    </source>
</reference>
<feature type="region of interest" description="Disordered" evidence="1">
    <location>
        <begin position="77"/>
        <end position="117"/>
    </location>
</feature>
<name>A0AA44UUV7_PSEA5</name>
<evidence type="ECO:0008006" key="4">
    <source>
        <dbReference type="Google" id="ProtNLM"/>
    </source>
</evidence>
<dbReference type="AlphaFoldDB" id="A0AA44UUV7"/>